<evidence type="ECO:0000256" key="5">
    <source>
        <dbReference type="ARBA" id="ARBA00022989"/>
    </source>
</evidence>
<keyword evidence="5 8" id="KW-1133">Transmembrane helix</keyword>
<evidence type="ECO:0000259" key="9">
    <source>
        <dbReference type="Pfam" id="PF00324"/>
    </source>
</evidence>
<reference evidence="11" key="1">
    <citation type="submission" date="2014-04" db="EMBL/GenBank/DDBJ databases">
        <title>Evolutionary Origins and Diversification of the Mycorrhizal Mutualists.</title>
        <authorList>
            <consortium name="DOE Joint Genome Institute"/>
            <consortium name="Mycorrhizal Genomics Consortium"/>
            <person name="Kohler A."/>
            <person name="Kuo A."/>
            <person name="Nagy L.G."/>
            <person name="Floudas D."/>
            <person name="Copeland A."/>
            <person name="Barry K.W."/>
            <person name="Cichocki N."/>
            <person name="Veneault-Fourrey C."/>
            <person name="LaButti K."/>
            <person name="Lindquist E.A."/>
            <person name="Lipzen A."/>
            <person name="Lundell T."/>
            <person name="Morin E."/>
            <person name="Murat C."/>
            <person name="Riley R."/>
            <person name="Ohm R."/>
            <person name="Sun H."/>
            <person name="Tunlid A."/>
            <person name="Henrissat B."/>
            <person name="Grigoriev I.V."/>
            <person name="Hibbett D.S."/>
            <person name="Martin F."/>
        </authorList>
    </citation>
    <scope>NUCLEOTIDE SEQUENCE [LARGE SCALE GENOMIC DNA]</scope>
    <source>
        <strain evidence="11">FD-334 SS-4</strain>
    </source>
</reference>
<gene>
    <name evidence="10" type="ORF">HYPSUDRAFT_212690</name>
</gene>
<name>A0A0D2P7R0_HYPSF</name>
<feature type="transmembrane region" description="Helical" evidence="8">
    <location>
        <begin position="290"/>
        <end position="311"/>
    </location>
</feature>
<proteinExistence type="predicted"/>
<evidence type="ECO:0000256" key="7">
    <source>
        <dbReference type="SAM" id="MobiDB-lite"/>
    </source>
</evidence>
<sequence>MDSLARPPSGPSNNDNDATSLRSEKKGAEFTAEMVEEVELVRSADRTKRTLKNRHIQLIGIGGTIGTALFVQIGATLTKGGPANLFIAFTLWCTVILAVNNCLAEMVTWIPVSSPFVRFADRFVDPALGFCTGINFFVFEAILIPFEMVAFNVVLHFWTDKIPVAAVICAILVLYTFLSIFAVSYYGESEFWLALGKVILIVGLIAFTFITMVGGNPLHEAYGFRYWSPSKVAGAPFAEYLRTGDLGRFLGFLACLIQASFTIAGPDYVSMTAGEACAPRTTLPAAFRGTTFRLIAFFVLGSLCVGIVVPYNDPDLLRAISGARPGAGSSPYVIAMEHMGIPVLPHLVNALVLTAVFSAGNSYVFCASRTLYGLALEGKVPRVLARCTASGVPIYCVGITLAVALLAFLQVSNNSAVVLQWFVNLVTASQLLNYAIISFTYIRFYNSLKVQGISRDTLPHKSFWQPFCGYYAFIATFVMAFVGGYTVFIPGHWDTPSFIFSYAMIGILPVLYVYWKIRYRTSWQKLETMTFFENERQIVDEYEAEINL</sequence>
<feature type="transmembrane region" description="Helical" evidence="8">
    <location>
        <begin position="463"/>
        <end position="485"/>
    </location>
</feature>
<dbReference type="InterPro" id="IPR004840">
    <property type="entry name" value="Amino_acid_permease_CS"/>
</dbReference>
<dbReference type="STRING" id="945553.A0A0D2P7R0"/>
<dbReference type="OrthoDB" id="10062876at2759"/>
<feature type="transmembrane region" description="Helical" evidence="8">
    <location>
        <begin position="346"/>
        <end position="366"/>
    </location>
</feature>
<dbReference type="EMBL" id="KN817525">
    <property type="protein sequence ID" value="KJA27009.1"/>
    <property type="molecule type" value="Genomic_DNA"/>
</dbReference>
<dbReference type="PANTHER" id="PTHR43341">
    <property type="entry name" value="AMINO ACID PERMEASE"/>
    <property type="match status" value="1"/>
</dbReference>
<organism evidence="10 11">
    <name type="scientific">Hypholoma sublateritium (strain FD-334 SS-4)</name>
    <dbReference type="NCBI Taxonomy" id="945553"/>
    <lineage>
        <taxon>Eukaryota</taxon>
        <taxon>Fungi</taxon>
        <taxon>Dikarya</taxon>
        <taxon>Basidiomycota</taxon>
        <taxon>Agaricomycotina</taxon>
        <taxon>Agaricomycetes</taxon>
        <taxon>Agaricomycetidae</taxon>
        <taxon>Agaricales</taxon>
        <taxon>Agaricineae</taxon>
        <taxon>Strophariaceae</taxon>
        <taxon>Hypholoma</taxon>
    </lineage>
</organism>
<dbReference type="Gene3D" id="1.20.1740.10">
    <property type="entry name" value="Amino acid/polyamine transporter I"/>
    <property type="match status" value="1"/>
</dbReference>
<keyword evidence="4" id="KW-0029">Amino-acid transport</keyword>
<keyword evidence="2" id="KW-0813">Transport</keyword>
<feature type="transmembrane region" description="Helical" evidence="8">
    <location>
        <begin position="421"/>
        <end position="442"/>
    </location>
</feature>
<feature type="transmembrane region" description="Helical" evidence="8">
    <location>
        <begin position="497"/>
        <end position="515"/>
    </location>
</feature>
<evidence type="ECO:0000256" key="2">
    <source>
        <dbReference type="ARBA" id="ARBA00022448"/>
    </source>
</evidence>
<feature type="region of interest" description="Disordered" evidence="7">
    <location>
        <begin position="1"/>
        <end position="23"/>
    </location>
</feature>
<feature type="transmembrane region" description="Helical" evidence="8">
    <location>
        <begin position="164"/>
        <end position="186"/>
    </location>
</feature>
<feature type="compositionally biased region" description="Polar residues" evidence="7">
    <location>
        <begin position="11"/>
        <end position="21"/>
    </location>
</feature>
<keyword evidence="3 8" id="KW-0812">Transmembrane</keyword>
<dbReference type="OMA" id="NTIIHYW"/>
<feature type="transmembrane region" description="Helical" evidence="8">
    <location>
        <begin position="198"/>
        <end position="218"/>
    </location>
</feature>
<feature type="transmembrane region" description="Helical" evidence="8">
    <location>
        <begin position="56"/>
        <end position="77"/>
    </location>
</feature>
<keyword evidence="6 8" id="KW-0472">Membrane</keyword>
<dbReference type="Pfam" id="PF00324">
    <property type="entry name" value="AA_permease"/>
    <property type="match status" value="1"/>
</dbReference>
<feature type="domain" description="Amino acid permease/ SLC12A" evidence="9">
    <location>
        <begin position="55"/>
        <end position="525"/>
    </location>
</feature>
<dbReference type="GO" id="GO:0016020">
    <property type="term" value="C:membrane"/>
    <property type="evidence" value="ECO:0007669"/>
    <property type="project" value="UniProtKB-SubCell"/>
</dbReference>
<feature type="transmembrane region" description="Helical" evidence="8">
    <location>
        <begin position="83"/>
        <end position="103"/>
    </location>
</feature>
<dbReference type="FunFam" id="1.20.1740.10:FF:000006">
    <property type="entry name" value="General amino acid permease"/>
    <property type="match status" value="1"/>
</dbReference>
<dbReference type="InterPro" id="IPR004841">
    <property type="entry name" value="AA-permease/SLC12A_dom"/>
</dbReference>
<dbReference type="PROSITE" id="PS00218">
    <property type="entry name" value="AMINO_ACID_PERMEASE_1"/>
    <property type="match status" value="1"/>
</dbReference>
<dbReference type="GO" id="GO:0015171">
    <property type="term" value="F:amino acid transmembrane transporter activity"/>
    <property type="evidence" value="ECO:0007669"/>
    <property type="project" value="TreeGrafter"/>
</dbReference>
<evidence type="ECO:0000256" key="8">
    <source>
        <dbReference type="SAM" id="Phobius"/>
    </source>
</evidence>
<evidence type="ECO:0000256" key="3">
    <source>
        <dbReference type="ARBA" id="ARBA00022692"/>
    </source>
</evidence>
<evidence type="ECO:0000256" key="6">
    <source>
        <dbReference type="ARBA" id="ARBA00023136"/>
    </source>
</evidence>
<evidence type="ECO:0000256" key="4">
    <source>
        <dbReference type="ARBA" id="ARBA00022970"/>
    </source>
</evidence>
<evidence type="ECO:0000313" key="11">
    <source>
        <dbReference type="Proteomes" id="UP000054270"/>
    </source>
</evidence>
<feature type="transmembrane region" description="Helical" evidence="8">
    <location>
        <begin position="387"/>
        <end position="409"/>
    </location>
</feature>
<evidence type="ECO:0000256" key="1">
    <source>
        <dbReference type="ARBA" id="ARBA00004141"/>
    </source>
</evidence>
<dbReference type="Proteomes" id="UP000054270">
    <property type="component" value="Unassembled WGS sequence"/>
</dbReference>
<feature type="transmembrane region" description="Helical" evidence="8">
    <location>
        <begin position="249"/>
        <end position="269"/>
    </location>
</feature>
<keyword evidence="11" id="KW-1185">Reference proteome</keyword>
<dbReference type="InterPro" id="IPR050524">
    <property type="entry name" value="APC_YAT"/>
</dbReference>
<accession>A0A0D2P7R0</accession>
<feature type="transmembrane region" description="Helical" evidence="8">
    <location>
        <begin position="123"/>
        <end position="144"/>
    </location>
</feature>
<dbReference type="PIRSF" id="PIRSF006060">
    <property type="entry name" value="AA_transporter"/>
    <property type="match status" value="1"/>
</dbReference>
<dbReference type="PANTHER" id="PTHR43341:SF15">
    <property type="entry name" value="GENERAL AMINO ACID PERMEASE AGP2"/>
    <property type="match status" value="1"/>
</dbReference>
<comment type="subcellular location">
    <subcellularLocation>
        <location evidence="1">Membrane</location>
        <topology evidence="1">Multi-pass membrane protein</topology>
    </subcellularLocation>
</comment>
<dbReference type="AlphaFoldDB" id="A0A0D2P7R0"/>
<protein>
    <recommendedName>
        <fullName evidence="9">Amino acid permease/ SLC12A domain-containing protein</fullName>
    </recommendedName>
</protein>
<evidence type="ECO:0000313" key="10">
    <source>
        <dbReference type="EMBL" id="KJA27009.1"/>
    </source>
</evidence>